<protein>
    <submittedName>
        <fullName evidence="2">Uncharacterized protein</fullName>
    </submittedName>
</protein>
<accession>A0A0A9CZI3</accession>
<evidence type="ECO:0000313" key="2">
    <source>
        <dbReference type="EMBL" id="JAD81719.1"/>
    </source>
</evidence>
<proteinExistence type="predicted"/>
<keyword evidence="1" id="KW-0732">Signal</keyword>
<dbReference type="AlphaFoldDB" id="A0A0A9CZI3"/>
<feature type="chain" id="PRO_5002043402" evidence="1">
    <location>
        <begin position="36"/>
        <end position="57"/>
    </location>
</feature>
<sequence>MTNFRQALLTIIPSLSCLLHLLLVAMDIICPNAFTERPFNDGHHHLQVSRVMFLTTP</sequence>
<feature type="signal peptide" evidence="1">
    <location>
        <begin position="1"/>
        <end position="35"/>
    </location>
</feature>
<dbReference type="EMBL" id="GBRH01216176">
    <property type="protein sequence ID" value="JAD81719.1"/>
    <property type="molecule type" value="Transcribed_RNA"/>
</dbReference>
<name>A0A0A9CZI3_ARUDO</name>
<reference evidence="2" key="1">
    <citation type="submission" date="2014-09" db="EMBL/GenBank/DDBJ databases">
        <authorList>
            <person name="Magalhaes I.L.F."/>
            <person name="Oliveira U."/>
            <person name="Santos F.R."/>
            <person name="Vidigal T.H.D.A."/>
            <person name="Brescovit A.D."/>
            <person name="Santos A.J."/>
        </authorList>
    </citation>
    <scope>NUCLEOTIDE SEQUENCE</scope>
    <source>
        <tissue evidence="2">Shoot tissue taken approximately 20 cm above the soil surface</tissue>
    </source>
</reference>
<reference evidence="2" key="2">
    <citation type="journal article" date="2015" name="Data Brief">
        <title>Shoot transcriptome of the giant reed, Arundo donax.</title>
        <authorList>
            <person name="Barrero R.A."/>
            <person name="Guerrero F.D."/>
            <person name="Moolhuijzen P."/>
            <person name="Goolsby J.A."/>
            <person name="Tidwell J."/>
            <person name="Bellgard S.E."/>
            <person name="Bellgard M.I."/>
        </authorList>
    </citation>
    <scope>NUCLEOTIDE SEQUENCE</scope>
    <source>
        <tissue evidence="2">Shoot tissue taken approximately 20 cm above the soil surface</tissue>
    </source>
</reference>
<evidence type="ECO:0000256" key="1">
    <source>
        <dbReference type="SAM" id="SignalP"/>
    </source>
</evidence>
<organism evidence="2">
    <name type="scientific">Arundo donax</name>
    <name type="common">Giant reed</name>
    <name type="synonym">Donax arundinaceus</name>
    <dbReference type="NCBI Taxonomy" id="35708"/>
    <lineage>
        <taxon>Eukaryota</taxon>
        <taxon>Viridiplantae</taxon>
        <taxon>Streptophyta</taxon>
        <taxon>Embryophyta</taxon>
        <taxon>Tracheophyta</taxon>
        <taxon>Spermatophyta</taxon>
        <taxon>Magnoliopsida</taxon>
        <taxon>Liliopsida</taxon>
        <taxon>Poales</taxon>
        <taxon>Poaceae</taxon>
        <taxon>PACMAD clade</taxon>
        <taxon>Arundinoideae</taxon>
        <taxon>Arundineae</taxon>
        <taxon>Arundo</taxon>
    </lineage>
</organism>